<organism evidence="1 2">
    <name type="scientific">Acinetobacter higginsii</name>
    <dbReference type="NCBI Taxonomy" id="70347"/>
    <lineage>
        <taxon>Bacteria</taxon>
        <taxon>Pseudomonadati</taxon>
        <taxon>Pseudomonadota</taxon>
        <taxon>Gammaproteobacteria</taxon>
        <taxon>Moraxellales</taxon>
        <taxon>Moraxellaceae</taxon>
        <taxon>Acinetobacter</taxon>
    </lineage>
</organism>
<accession>N9SEJ6</accession>
<comment type="caution">
    <text evidence="1">The sequence shown here is derived from an EMBL/GenBank/DDBJ whole genome shotgun (WGS) entry which is preliminary data.</text>
</comment>
<dbReference type="EMBL" id="APRN01000042">
    <property type="protein sequence ID" value="ENX52996.1"/>
    <property type="molecule type" value="Genomic_DNA"/>
</dbReference>
<proteinExistence type="predicted"/>
<evidence type="ECO:0000313" key="1">
    <source>
        <dbReference type="EMBL" id="ENX52996.1"/>
    </source>
</evidence>
<gene>
    <name evidence="1" type="ORF">F902_03858</name>
</gene>
<protein>
    <submittedName>
        <fullName evidence="1">Uncharacterized protein</fullName>
    </submittedName>
</protein>
<dbReference type="OrthoDB" id="7041881at2"/>
<keyword evidence="2" id="KW-1185">Reference proteome</keyword>
<sequence>MAELNNTWKDFFNKENVYSYAKASMDLYEYLKTLDGDYSSIVVPSRGAMPFLRNASSLNYLKLQTFESRDERLAFKMESLKDCLGNYCVLPFSADPFDEFNSQSIRGFWVKVLKDLIDAKKNSMYLKFYRFLVEKVAHEEWYHSLHYNLPNDKFIFIDTVVSGQAICEIIDHFNANDLNNFYLILIVDENGEKIKPEYRRILDQYIGMQQCTLIEVKKLYTEDQGPAVSGIWSTVYPQIMSKLNEKYEWAKDIYGAGTYYTKVSSSQKINGFTTDEADYNLPITIMYSTLQHHVSMVLQYWVRNESFKKNKSFFSSELLSDDLLQQQICENNSRLDKMLDFSFFHDWEYLEKFIDGNENPLDRETTKRLSTPRLAEKYDEFNINVSSSHLVRVTFTESKVRDLFNIFEKDYMTLGNVFHDSPFERINQRVK</sequence>
<evidence type="ECO:0000313" key="2">
    <source>
        <dbReference type="Proteomes" id="UP000013084"/>
    </source>
</evidence>
<dbReference type="HOGENOM" id="CLU_635581_0_0_6"/>
<dbReference type="PATRIC" id="fig|1217700.3.peg.3749"/>
<dbReference type="AlphaFoldDB" id="N9SEJ6"/>
<name>N9SEJ6_9GAMM</name>
<reference evidence="1 2" key="1">
    <citation type="submission" date="2013-02" db="EMBL/GenBank/DDBJ databases">
        <title>The Genome Sequence of Acinetobacter sp. CIP 70.18.</title>
        <authorList>
            <consortium name="The Broad Institute Genome Sequencing Platform"/>
            <consortium name="The Broad Institute Genome Sequencing Center for Infectious Disease"/>
            <person name="Cerqueira G."/>
            <person name="Feldgarden M."/>
            <person name="Courvalin P."/>
            <person name="Perichon B."/>
            <person name="Grillot-Courvalin C."/>
            <person name="Clermont D."/>
            <person name="Rocha E."/>
            <person name="Yoon E.-J."/>
            <person name="Nemec A."/>
            <person name="Walker B."/>
            <person name="Young S.K."/>
            <person name="Zeng Q."/>
            <person name="Gargeya S."/>
            <person name="Fitzgerald M."/>
            <person name="Haas B."/>
            <person name="Abouelleil A."/>
            <person name="Alvarado L."/>
            <person name="Arachchi H.M."/>
            <person name="Berlin A.M."/>
            <person name="Chapman S.B."/>
            <person name="Dewar J."/>
            <person name="Goldberg J."/>
            <person name="Griggs A."/>
            <person name="Gujja S."/>
            <person name="Hansen M."/>
            <person name="Howarth C."/>
            <person name="Imamovic A."/>
            <person name="Larimer J."/>
            <person name="McCowan C."/>
            <person name="Murphy C."/>
            <person name="Neiman D."/>
            <person name="Pearson M."/>
            <person name="Priest M."/>
            <person name="Roberts A."/>
            <person name="Saif S."/>
            <person name="Shea T."/>
            <person name="Sisk P."/>
            <person name="Sykes S."/>
            <person name="Wortman J."/>
            <person name="Nusbaum C."/>
            <person name="Birren B."/>
        </authorList>
    </citation>
    <scope>NUCLEOTIDE SEQUENCE [LARGE SCALE GENOMIC DNA]</scope>
    <source>
        <strain evidence="1 2">CIP 70.18</strain>
    </source>
</reference>
<dbReference type="Proteomes" id="UP000013084">
    <property type="component" value="Unassembled WGS sequence"/>
</dbReference>
<dbReference type="RefSeq" id="WP_005205948.1">
    <property type="nucleotide sequence ID" value="NZ_KB850073.1"/>
</dbReference>